<dbReference type="KEGG" id="ptm:GSPATT00034248001"/>
<name>A0C1V4_PARTE</name>
<evidence type="ECO:0008006" key="3">
    <source>
        <dbReference type="Google" id="ProtNLM"/>
    </source>
</evidence>
<keyword evidence="2" id="KW-1185">Reference proteome</keyword>
<dbReference type="HOGENOM" id="CLU_1859132_0_0_1"/>
<reference evidence="1 2" key="1">
    <citation type="journal article" date="2006" name="Nature">
        <title>Global trends of whole-genome duplications revealed by the ciliate Paramecium tetraurelia.</title>
        <authorList>
            <consortium name="Genoscope"/>
            <person name="Aury J.-M."/>
            <person name="Jaillon O."/>
            <person name="Duret L."/>
            <person name="Noel B."/>
            <person name="Jubin C."/>
            <person name="Porcel B.M."/>
            <person name="Segurens B."/>
            <person name="Daubin V."/>
            <person name="Anthouard V."/>
            <person name="Aiach N."/>
            <person name="Arnaiz O."/>
            <person name="Billaut A."/>
            <person name="Beisson J."/>
            <person name="Blanc I."/>
            <person name="Bouhouche K."/>
            <person name="Camara F."/>
            <person name="Duharcourt S."/>
            <person name="Guigo R."/>
            <person name="Gogendeau D."/>
            <person name="Katinka M."/>
            <person name="Keller A.-M."/>
            <person name="Kissmehl R."/>
            <person name="Klotz C."/>
            <person name="Koll F."/>
            <person name="Le Moue A."/>
            <person name="Lepere C."/>
            <person name="Malinsky S."/>
            <person name="Nowacki M."/>
            <person name="Nowak J.K."/>
            <person name="Plattner H."/>
            <person name="Poulain J."/>
            <person name="Ruiz F."/>
            <person name="Serrano V."/>
            <person name="Zagulski M."/>
            <person name="Dessen P."/>
            <person name="Betermier M."/>
            <person name="Weissenbach J."/>
            <person name="Scarpelli C."/>
            <person name="Schachter V."/>
            <person name="Sperling L."/>
            <person name="Meyer E."/>
            <person name="Cohen J."/>
            <person name="Wincker P."/>
        </authorList>
    </citation>
    <scope>NUCLEOTIDE SEQUENCE [LARGE SCALE GENOMIC DNA]</scope>
    <source>
        <strain evidence="1 2">Stock d4-2</strain>
    </source>
</reference>
<dbReference type="Proteomes" id="UP000000600">
    <property type="component" value="Unassembled WGS sequence"/>
</dbReference>
<dbReference type="EMBL" id="CT868034">
    <property type="protein sequence ID" value="CAK64771.1"/>
    <property type="molecule type" value="Genomic_DNA"/>
</dbReference>
<dbReference type="AlphaFoldDB" id="A0C1V4"/>
<organism evidence="1 2">
    <name type="scientific">Paramecium tetraurelia</name>
    <dbReference type="NCBI Taxonomy" id="5888"/>
    <lineage>
        <taxon>Eukaryota</taxon>
        <taxon>Sar</taxon>
        <taxon>Alveolata</taxon>
        <taxon>Ciliophora</taxon>
        <taxon>Intramacronucleata</taxon>
        <taxon>Oligohymenophorea</taxon>
        <taxon>Peniculida</taxon>
        <taxon>Parameciidae</taxon>
        <taxon>Paramecium</taxon>
    </lineage>
</organism>
<protein>
    <recommendedName>
        <fullName evidence="3">Trafficking protein particle complex subunit</fullName>
    </recommendedName>
</protein>
<evidence type="ECO:0000313" key="2">
    <source>
        <dbReference type="Proteomes" id="UP000000600"/>
    </source>
</evidence>
<dbReference type="RefSeq" id="XP_001432168.1">
    <property type="nucleotide sequence ID" value="XM_001432131.1"/>
</dbReference>
<accession>A0C1V4</accession>
<dbReference type="PROSITE" id="PS51257">
    <property type="entry name" value="PROKAR_LIPOPROTEIN"/>
    <property type="match status" value="1"/>
</dbReference>
<evidence type="ECO:0000313" key="1">
    <source>
        <dbReference type="EMBL" id="CAK64771.1"/>
    </source>
</evidence>
<dbReference type="InParanoid" id="A0C1V4"/>
<dbReference type="GeneID" id="5017955"/>
<sequence length="138" mass="16236">MSATRGMLIQISGAACYHLSSRPLHICIQVMQNQMLQLGKYFIRELEFQYSKTVLSLSPYTKVCENGDNHMKSFKQKYLIFVILLRIPPQYKTRAILMNNFQHLYSHFLKEEFQVLKLRKPSLHQFVGLYIASYSQLI</sequence>
<gene>
    <name evidence="1" type="ORF">GSPATT00034248001</name>
</gene>
<proteinExistence type="predicted"/>